<dbReference type="InterPro" id="IPR008984">
    <property type="entry name" value="SMAD_FHA_dom_sf"/>
</dbReference>
<dbReference type="EMBL" id="CP036279">
    <property type="protein sequence ID" value="QDU62097.1"/>
    <property type="molecule type" value="Genomic_DNA"/>
</dbReference>
<dbReference type="InterPro" id="IPR035919">
    <property type="entry name" value="EAL_sf"/>
</dbReference>
<dbReference type="InterPro" id="IPR050706">
    <property type="entry name" value="Cyclic-di-GMP_PDE-like"/>
</dbReference>
<sequence length="389" mass="43450">MVPTLILKAHDTDDGSEELIVVDKSPFLVGRRPENDAQIFQPDVSGQHAELQFHDQNWVVVDKASTNGTFLNGRRVEGSASLASGDILHFATRSFLISRETEPEEENGQRKNSTIVADPKDIKGMVNLVKIIGEQRTFPHFQRIVDLSNGETLGWESLGRGVAAEGMIPPGSLFRLAAVSRVESKLSMRFRQSACKCLACGHCWPSDKKYQLWVNLHPAELHDDRFLPSLQDMSQSGLGHAYQVVIEMPESWVCNTDQMEVLVAKVRDLGFLVAYDDFGAGQSRIPDLITVPPDYVKLDRQLVANIGDNKVKHDLVQAIVNACNELNVQTLGEGIETQEERDACIEMGIRYGQGYFLGRPKSPFDLFDQDIERLPNDCVFVRLGMANRQ</sequence>
<gene>
    <name evidence="3" type="primary">yjcC</name>
    <name evidence="3" type="ORF">Pan216_29630</name>
</gene>
<dbReference type="GO" id="GO:0071111">
    <property type="term" value="F:cyclic-guanylate-specific phosphodiesterase activity"/>
    <property type="evidence" value="ECO:0007669"/>
    <property type="project" value="InterPro"/>
</dbReference>
<evidence type="ECO:0000259" key="2">
    <source>
        <dbReference type="PROSITE" id="PS50883"/>
    </source>
</evidence>
<dbReference type="Proteomes" id="UP000317093">
    <property type="component" value="Chromosome"/>
</dbReference>
<accession>A0A518B541</accession>
<dbReference type="SUPFAM" id="SSF49879">
    <property type="entry name" value="SMAD/FHA domain"/>
    <property type="match status" value="1"/>
</dbReference>
<evidence type="ECO:0000313" key="3">
    <source>
        <dbReference type="EMBL" id="QDU62097.1"/>
    </source>
</evidence>
<dbReference type="PANTHER" id="PTHR33121">
    <property type="entry name" value="CYCLIC DI-GMP PHOSPHODIESTERASE PDEF"/>
    <property type="match status" value="1"/>
</dbReference>
<dbReference type="SMART" id="SM00240">
    <property type="entry name" value="FHA"/>
    <property type="match status" value="1"/>
</dbReference>
<dbReference type="SMART" id="SM00052">
    <property type="entry name" value="EAL"/>
    <property type="match status" value="1"/>
</dbReference>
<dbReference type="OrthoDB" id="9813903at2"/>
<evidence type="ECO:0000259" key="1">
    <source>
        <dbReference type="PROSITE" id="PS50006"/>
    </source>
</evidence>
<dbReference type="AlphaFoldDB" id="A0A518B541"/>
<dbReference type="InterPro" id="IPR000253">
    <property type="entry name" value="FHA_dom"/>
</dbReference>
<name>A0A518B541_9BACT</name>
<dbReference type="SUPFAM" id="SSF141868">
    <property type="entry name" value="EAL domain-like"/>
    <property type="match status" value="1"/>
</dbReference>
<evidence type="ECO:0000313" key="4">
    <source>
        <dbReference type="Proteomes" id="UP000317093"/>
    </source>
</evidence>
<dbReference type="KEGG" id="knv:Pan216_29630"/>
<dbReference type="PANTHER" id="PTHR33121:SF76">
    <property type="entry name" value="SIGNALING PROTEIN"/>
    <property type="match status" value="1"/>
</dbReference>
<dbReference type="InterPro" id="IPR001633">
    <property type="entry name" value="EAL_dom"/>
</dbReference>
<dbReference type="Pfam" id="PF00563">
    <property type="entry name" value="EAL"/>
    <property type="match status" value="1"/>
</dbReference>
<organism evidence="3 4">
    <name type="scientific">Kolteria novifilia</name>
    <dbReference type="NCBI Taxonomy" id="2527975"/>
    <lineage>
        <taxon>Bacteria</taxon>
        <taxon>Pseudomonadati</taxon>
        <taxon>Planctomycetota</taxon>
        <taxon>Planctomycetia</taxon>
        <taxon>Kolteriales</taxon>
        <taxon>Kolteriaceae</taxon>
        <taxon>Kolteria</taxon>
    </lineage>
</organism>
<dbReference type="Gene3D" id="2.60.200.20">
    <property type="match status" value="1"/>
</dbReference>
<feature type="domain" description="EAL" evidence="2">
    <location>
        <begin position="121"/>
        <end position="374"/>
    </location>
</feature>
<reference evidence="3 4" key="1">
    <citation type="submission" date="2019-02" db="EMBL/GenBank/DDBJ databases">
        <title>Deep-cultivation of Planctomycetes and their phenomic and genomic characterization uncovers novel biology.</title>
        <authorList>
            <person name="Wiegand S."/>
            <person name="Jogler M."/>
            <person name="Boedeker C."/>
            <person name="Pinto D."/>
            <person name="Vollmers J."/>
            <person name="Rivas-Marin E."/>
            <person name="Kohn T."/>
            <person name="Peeters S.H."/>
            <person name="Heuer A."/>
            <person name="Rast P."/>
            <person name="Oberbeckmann S."/>
            <person name="Bunk B."/>
            <person name="Jeske O."/>
            <person name="Meyerdierks A."/>
            <person name="Storesund J.E."/>
            <person name="Kallscheuer N."/>
            <person name="Luecker S."/>
            <person name="Lage O.M."/>
            <person name="Pohl T."/>
            <person name="Merkel B.J."/>
            <person name="Hornburger P."/>
            <person name="Mueller R.-W."/>
            <person name="Bruemmer F."/>
            <person name="Labrenz M."/>
            <person name="Spormann A.M."/>
            <person name="Op den Camp H."/>
            <person name="Overmann J."/>
            <person name="Amann R."/>
            <person name="Jetten M.S.M."/>
            <person name="Mascher T."/>
            <person name="Medema M.H."/>
            <person name="Devos D.P."/>
            <person name="Kaster A.-K."/>
            <person name="Ovreas L."/>
            <person name="Rohde M."/>
            <person name="Galperin M.Y."/>
            <person name="Jogler C."/>
        </authorList>
    </citation>
    <scope>NUCLEOTIDE SEQUENCE [LARGE SCALE GENOMIC DNA]</scope>
    <source>
        <strain evidence="3 4">Pan216</strain>
    </source>
</reference>
<dbReference type="Gene3D" id="3.20.20.450">
    <property type="entry name" value="EAL domain"/>
    <property type="match status" value="1"/>
</dbReference>
<dbReference type="Pfam" id="PF00498">
    <property type="entry name" value="FHA"/>
    <property type="match status" value="1"/>
</dbReference>
<proteinExistence type="predicted"/>
<protein>
    <submittedName>
        <fullName evidence="3">Putative membrane protein YjcC</fullName>
    </submittedName>
</protein>
<keyword evidence="4" id="KW-1185">Reference proteome</keyword>
<dbReference type="PROSITE" id="PS50883">
    <property type="entry name" value="EAL"/>
    <property type="match status" value="1"/>
</dbReference>
<dbReference type="CDD" id="cd00060">
    <property type="entry name" value="FHA"/>
    <property type="match status" value="1"/>
</dbReference>
<dbReference type="CDD" id="cd01948">
    <property type="entry name" value="EAL"/>
    <property type="match status" value="1"/>
</dbReference>
<dbReference type="PROSITE" id="PS50006">
    <property type="entry name" value="FHA_DOMAIN"/>
    <property type="match status" value="1"/>
</dbReference>
<feature type="domain" description="FHA" evidence="1">
    <location>
        <begin position="27"/>
        <end position="76"/>
    </location>
</feature>